<dbReference type="Gene3D" id="3.90.180.10">
    <property type="entry name" value="Medium-chain alcohol dehydrogenases, catalytic domain"/>
    <property type="match status" value="1"/>
</dbReference>
<reference evidence="4" key="1">
    <citation type="submission" date="2023-06" db="EMBL/GenBank/DDBJ databases">
        <title>Phylogenetic Diversity of Rhizobium strains.</title>
        <authorList>
            <person name="Moura F.T."/>
            <person name="Helene L.C.F."/>
            <person name="Hungria M."/>
        </authorList>
    </citation>
    <scope>NUCLEOTIDE SEQUENCE</scope>
    <source>
        <strain evidence="4">CCGE524</strain>
    </source>
</reference>
<comment type="caution">
    <text evidence="4">The sequence shown here is derived from an EMBL/GenBank/DDBJ whole genome shotgun (WGS) entry which is preliminary data.</text>
</comment>
<evidence type="ECO:0000256" key="1">
    <source>
        <dbReference type="ARBA" id="ARBA00022857"/>
    </source>
</evidence>
<dbReference type="Gene3D" id="3.40.50.720">
    <property type="entry name" value="NAD(P)-binding Rossmann-like Domain"/>
    <property type="match status" value="1"/>
</dbReference>
<dbReference type="InterPro" id="IPR013154">
    <property type="entry name" value="ADH-like_N"/>
</dbReference>
<evidence type="ECO:0000259" key="3">
    <source>
        <dbReference type="SMART" id="SM00829"/>
    </source>
</evidence>
<keyword evidence="5" id="KW-1185">Reference proteome</keyword>
<dbReference type="Pfam" id="PF08240">
    <property type="entry name" value="ADH_N"/>
    <property type="match status" value="1"/>
</dbReference>
<sequence>MRAVRSPVPGGPEAMVIERLPLPVPAAGQVLIKVQAAGVNRPDISQRRGTYPVPPDANPTLGLEVAGTVESVGDGVGLKPGQRVCSLVHGGGYADYAIAEGDQIIALPDEIDFITAAALPEVAMTVEFNLVERAALKRNDWVLIHGGSSGIGSHAIQRAKAMGASVAVTAGSDEKCGYCQTLGADLAINYRKVDFVDAVEEATRGRGVDVVLDMVGGDYIDRNLKAMAPDGRCAIISLQGGRKISADMEPLLRRRLTLVGSTLRPLSKAEKARIAKLVSCDVLPLVANNCIRSSVGATFPLERVEDAHRLLESGATMGKIVLTTF</sequence>
<dbReference type="EMBL" id="JARFYN010000016">
    <property type="protein sequence ID" value="MDL2406783.1"/>
    <property type="molecule type" value="Genomic_DNA"/>
</dbReference>
<dbReference type="InterPro" id="IPR013149">
    <property type="entry name" value="ADH-like_C"/>
</dbReference>
<accession>A0ABT7KDT9</accession>
<proteinExistence type="predicted"/>
<dbReference type="RefSeq" id="WP_285880048.1">
    <property type="nucleotide sequence ID" value="NZ_JARFYN010000016.1"/>
</dbReference>
<dbReference type="CDD" id="cd05276">
    <property type="entry name" value="p53_inducible_oxidoreductase"/>
    <property type="match status" value="1"/>
</dbReference>
<feature type="domain" description="Enoyl reductase (ER)" evidence="3">
    <location>
        <begin position="10"/>
        <end position="322"/>
    </location>
</feature>
<keyword evidence="2" id="KW-0560">Oxidoreductase</keyword>
<dbReference type="Proteomes" id="UP001172630">
    <property type="component" value="Unassembled WGS sequence"/>
</dbReference>
<dbReference type="InterPro" id="IPR020843">
    <property type="entry name" value="ER"/>
</dbReference>
<dbReference type="InterPro" id="IPR011032">
    <property type="entry name" value="GroES-like_sf"/>
</dbReference>
<dbReference type="InterPro" id="IPR036291">
    <property type="entry name" value="NAD(P)-bd_dom_sf"/>
</dbReference>
<dbReference type="PANTHER" id="PTHR48106:SF8">
    <property type="entry name" value="OS02G0805600 PROTEIN"/>
    <property type="match status" value="1"/>
</dbReference>
<evidence type="ECO:0000256" key="2">
    <source>
        <dbReference type="ARBA" id="ARBA00023002"/>
    </source>
</evidence>
<dbReference type="SUPFAM" id="SSF50129">
    <property type="entry name" value="GroES-like"/>
    <property type="match status" value="1"/>
</dbReference>
<protein>
    <submittedName>
        <fullName evidence="4">NAD(P)H-quinone oxidoreductase</fullName>
    </submittedName>
</protein>
<organism evidence="4 5">
    <name type="scientific">Rhizobium calliandrae</name>
    <dbReference type="NCBI Taxonomy" id="1312182"/>
    <lineage>
        <taxon>Bacteria</taxon>
        <taxon>Pseudomonadati</taxon>
        <taxon>Pseudomonadota</taxon>
        <taxon>Alphaproteobacteria</taxon>
        <taxon>Hyphomicrobiales</taxon>
        <taxon>Rhizobiaceae</taxon>
        <taxon>Rhizobium/Agrobacterium group</taxon>
        <taxon>Rhizobium</taxon>
    </lineage>
</organism>
<dbReference type="InterPro" id="IPR014189">
    <property type="entry name" value="Quinone_OxRdtase_PIG3"/>
</dbReference>
<keyword evidence="1" id="KW-0521">NADP</keyword>
<dbReference type="Pfam" id="PF00107">
    <property type="entry name" value="ADH_zinc_N"/>
    <property type="match status" value="1"/>
</dbReference>
<dbReference type="PANTHER" id="PTHR48106">
    <property type="entry name" value="QUINONE OXIDOREDUCTASE PIG3-RELATED"/>
    <property type="match status" value="1"/>
</dbReference>
<dbReference type="SMART" id="SM00829">
    <property type="entry name" value="PKS_ER"/>
    <property type="match status" value="1"/>
</dbReference>
<evidence type="ECO:0000313" key="5">
    <source>
        <dbReference type="Proteomes" id="UP001172630"/>
    </source>
</evidence>
<evidence type="ECO:0000313" key="4">
    <source>
        <dbReference type="EMBL" id="MDL2406783.1"/>
    </source>
</evidence>
<dbReference type="NCBIfam" id="TIGR02824">
    <property type="entry name" value="quinone_pig3"/>
    <property type="match status" value="1"/>
</dbReference>
<gene>
    <name evidence="4" type="ORF">PY650_14140</name>
</gene>
<dbReference type="SUPFAM" id="SSF51735">
    <property type="entry name" value="NAD(P)-binding Rossmann-fold domains"/>
    <property type="match status" value="1"/>
</dbReference>
<name>A0ABT7KDT9_9HYPH</name>